<proteinExistence type="predicted"/>
<evidence type="ECO:0000256" key="1">
    <source>
        <dbReference type="SAM" id="MobiDB-lite"/>
    </source>
</evidence>
<keyword evidence="2" id="KW-0472">Membrane</keyword>
<dbReference type="HOGENOM" id="CLU_1164861_0_0_11"/>
<dbReference type="GeneID" id="45426466"/>
<feature type="compositionally biased region" description="Pro residues" evidence="1">
    <location>
        <begin position="52"/>
        <end position="63"/>
    </location>
</feature>
<reference evidence="3 4" key="1">
    <citation type="journal article" date="2007" name="Proc. Natl. Acad. Sci. U.S.A.">
        <title>Genome plasticity of BCG and impact on vaccine efficacy.</title>
        <authorList>
            <person name="Brosch R."/>
            <person name="Gordon S.V."/>
            <person name="Garnier T."/>
            <person name="Eiglmeier K."/>
            <person name="Frigui W."/>
            <person name="Valenti P."/>
            <person name="Dos Santos S."/>
            <person name="Duthoy S."/>
            <person name="Lacroix C."/>
            <person name="Garcia-Pelayo C."/>
            <person name="Inwald J.K."/>
            <person name="Golby P."/>
            <person name="Garcia J.N."/>
            <person name="Hewinson R.G."/>
            <person name="Behr M.A."/>
            <person name="Quail M.A."/>
            <person name="Churcher C."/>
            <person name="Barrell B.G."/>
            <person name="Parkhill J."/>
            <person name="Cole S.T."/>
        </authorList>
    </citation>
    <scope>NUCLEOTIDE SEQUENCE [LARGE SCALE GENOMIC DNA]</scope>
    <source>
        <strain evidence="4">BCG / Pasteur 1173P2</strain>
    </source>
</reference>
<dbReference type="EMBL" id="AM408590">
    <property type="protein sequence ID" value="CAL72481.1"/>
    <property type="molecule type" value="Genomic_DNA"/>
</dbReference>
<protein>
    <submittedName>
        <fullName evidence="3">Possible alanine and proline rich membrane protein</fullName>
    </submittedName>
</protein>
<keyword evidence="2" id="KW-0812">Transmembrane</keyword>
<feature type="compositionally biased region" description="Low complexity" evidence="1">
    <location>
        <begin position="67"/>
        <end position="79"/>
    </location>
</feature>
<feature type="region of interest" description="Disordered" evidence="1">
    <location>
        <begin position="35"/>
        <end position="79"/>
    </location>
</feature>
<feature type="transmembrane region" description="Helical" evidence="2">
    <location>
        <begin position="82"/>
        <end position="103"/>
    </location>
</feature>
<accession>A0A0H3M6G0</accession>
<evidence type="ECO:0000256" key="2">
    <source>
        <dbReference type="SAM" id="Phobius"/>
    </source>
</evidence>
<dbReference type="AlphaFoldDB" id="A0A0H3M6G0"/>
<dbReference type="RefSeq" id="WP_003412695.1">
    <property type="nucleotide sequence ID" value="NC_008769.1"/>
</dbReference>
<name>A0A0H3M6G0_MYCBP</name>
<gene>
    <name evidence="3" type="ordered locus">BCG_2493</name>
</gene>
<dbReference type="Proteomes" id="UP000001472">
    <property type="component" value="Chromosome"/>
</dbReference>
<dbReference type="SMR" id="A0A0H3M6G0"/>
<evidence type="ECO:0000313" key="3">
    <source>
        <dbReference type="EMBL" id="CAL72481.1"/>
    </source>
</evidence>
<keyword evidence="2" id="KW-1133">Transmembrane helix</keyword>
<evidence type="ECO:0000313" key="4">
    <source>
        <dbReference type="Proteomes" id="UP000001472"/>
    </source>
</evidence>
<organism evidence="3 4">
    <name type="scientific">Mycobacterium bovis (strain BCG / Pasteur 1173P2)</name>
    <dbReference type="NCBI Taxonomy" id="410289"/>
    <lineage>
        <taxon>Bacteria</taxon>
        <taxon>Bacillati</taxon>
        <taxon>Actinomycetota</taxon>
        <taxon>Actinomycetes</taxon>
        <taxon>Mycobacteriales</taxon>
        <taxon>Mycobacteriaceae</taxon>
        <taxon>Mycobacterium</taxon>
        <taxon>Mycobacterium tuberculosis complex</taxon>
    </lineage>
</organism>
<sequence>MAPTSSSVASELLMPWPSAAASGVVGWRTTATASQRYHRPMSDTPFAEPYPEQRPPWGVPPPGWDGSSRPAPSTTPRSPGRWSLVAALALAVVSLGVGIVGWFHRQPHDKPSPAPSAPTFTSQQISDAKENVCAAHRIVRQAAVLNTNQANPVPGDPTGDLAVAANARLALYSGGDYLLRRLTAEPATPAELRDAVRSLANALQELAVNYLAGAPDSVVTPLRLALERDTRAVDPLCV</sequence>
<dbReference type="KEGG" id="mbb:BCG_2493"/>